<reference evidence="2 3" key="1">
    <citation type="submission" date="2024-03" db="EMBL/GenBank/DDBJ databases">
        <title>Bacilli Hybrid Assemblies.</title>
        <authorList>
            <person name="Kovac J."/>
        </authorList>
    </citation>
    <scope>NUCLEOTIDE SEQUENCE [LARGE SCALE GENOMIC DNA]</scope>
    <source>
        <strain evidence="2 3">FSL R7-0666</strain>
    </source>
</reference>
<evidence type="ECO:0000259" key="1">
    <source>
        <dbReference type="PROSITE" id="PS51186"/>
    </source>
</evidence>
<dbReference type="Pfam" id="PF13302">
    <property type="entry name" value="Acetyltransf_3"/>
    <property type="match status" value="1"/>
</dbReference>
<evidence type="ECO:0000313" key="2">
    <source>
        <dbReference type="EMBL" id="MEN0642031.1"/>
    </source>
</evidence>
<sequence length="193" mass="22045">MLNMLPNVPQSFVTERLFIRLPMPGDGKAVFEAQQASLKEMLPWIHWAHYQTTMEQTENGVRYAHEQFMRKKDLRLHLFDRQTGVFVGSSGLHNINWSVPKMEIGYWMDTRHSGKGYMTEAVAGITGFAFQQLGVHRLEIHCDPANTLSRAIPEKLGYELEAILKQNSLSTDGRSYRDTCVYSKLNIHSNSTG</sequence>
<accession>A0ABU9VDR3</accession>
<name>A0ABU9VDR3_9BACI</name>
<dbReference type="Gene3D" id="3.40.630.30">
    <property type="match status" value="1"/>
</dbReference>
<dbReference type="Proteomes" id="UP001418796">
    <property type="component" value="Unassembled WGS sequence"/>
</dbReference>
<dbReference type="PANTHER" id="PTHR43441">
    <property type="entry name" value="RIBOSOMAL-PROTEIN-SERINE ACETYLTRANSFERASE"/>
    <property type="match status" value="1"/>
</dbReference>
<organism evidence="2 3">
    <name type="scientific">Alkalicoccobacillus gibsonii</name>
    <dbReference type="NCBI Taxonomy" id="79881"/>
    <lineage>
        <taxon>Bacteria</taxon>
        <taxon>Bacillati</taxon>
        <taxon>Bacillota</taxon>
        <taxon>Bacilli</taxon>
        <taxon>Bacillales</taxon>
        <taxon>Bacillaceae</taxon>
        <taxon>Alkalicoccobacillus</taxon>
    </lineage>
</organism>
<proteinExistence type="predicted"/>
<dbReference type="InterPro" id="IPR051908">
    <property type="entry name" value="Ribosomal_N-acetyltransferase"/>
</dbReference>
<dbReference type="PANTHER" id="PTHR43441:SF3">
    <property type="entry name" value="ACETYLTRANSFERASE"/>
    <property type="match status" value="1"/>
</dbReference>
<comment type="caution">
    <text evidence="2">The sequence shown here is derived from an EMBL/GenBank/DDBJ whole genome shotgun (WGS) entry which is preliminary data.</text>
</comment>
<keyword evidence="3" id="KW-1185">Reference proteome</keyword>
<dbReference type="InterPro" id="IPR000182">
    <property type="entry name" value="GNAT_dom"/>
</dbReference>
<protein>
    <submittedName>
        <fullName evidence="2">GNAT family N-acetyltransferase</fullName>
    </submittedName>
</protein>
<dbReference type="PROSITE" id="PS51186">
    <property type="entry name" value="GNAT"/>
    <property type="match status" value="1"/>
</dbReference>
<gene>
    <name evidence="2" type="ORF">MKY91_02495</name>
</gene>
<feature type="domain" description="N-acetyltransferase" evidence="1">
    <location>
        <begin position="28"/>
        <end position="187"/>
    </location>
</feature>
<dbReference type="InterPro" id="IPR016181">
    <property type="entry name" value="Acyl_CoA_acyltransferase"/>
</dbReference>
<evidence type="ECO:0000313" key="3">
    <source>
        <dbReference type="Proteomes" id="UP001418796"/>
    </source>
</evidence>
<dbReference type="EMBL" id="JBCITK010000001">
    <property type="protein sequence ID" value="MEN0642031.1"/>
    <property type="molecule type" value="Genomic_DNA"/>
</dbReference>
<dbReference type="RefSeq" id="WP_343129190.1">
    <property type="nucleotide sequence ID" value="NZ_JBCITK010000001.1"/>
</dbReference>
<dbReference type="SUPFAM" id="SSF55729">
    <property type="entry name" value="Acyl-CoA N-acyltransferases (Nat)"/>
    <property type="match status" value="1"/>
</dbReference>